<dbReference type="EMBL" id="JBJKFK010001311">
    <property type="protein sequence ID" value="KAL3313413.1"/>
    <property type="molecule type" value="Genomic_DNA"/>
</dbReference>
<dbReference type="AlphaFoldDB" id="A0ABD2Q215"/>
<evidence type="ECO:0000313" key="2">
    <source>
        <dbReference type="Proteomes" id="UP001626550"/>
    </source>
</evidence>
<accession>A0ABD2Q215</accession>
<reference evidence="1 2" key="1">
    <citation type="submission" date="2024-11" db="EMBL/GenBank/DDBJ databases">
        <title>Adaptive evolution of stress response genes in parasites aligns with host niche diversity.</title>
        <authorList>
            <person name="Hahn C."/>
            <person name="Resl P."/>
        </authorList>
    </citation>
    <scope>NUCLEOTIDE SEQUENCE [LARGE SCALE GENOMIC DNA]</scope>
    <source>
        <strain evidence="1">EGGRZ-B1_66</strain>
        <tissue evidence="1">Body</tissue>
    </source>
</reference>
<keyword evidence="2" id="KW-1185">Reference proteome</keyword>
<evidence type="ECO:0000313" key="1">
    <source>
        <dbReference type="EMBL" id="KAL3313413.1"/>
    </source>
</evidence>
<dbReference type="Proteomes" id="UP001626550">
    <property type="component" value="Unassembled WGS sequence"/>
</dbReference>
<name>A0ABD2Q215_9PLAT</name>
<sequence>MPTYQFVRVNIRGIFRFIAYLTDDHNTVRLAVTAITQELMKNLPKTDFPQILSDMCPKVEALIQASVYDDEERRYCVTWSRKFGAEPFRFPSEINTPTGWKEISNDLLENKFENGPKKPQYPMTSEWLNPESRERAFTKIDLDVVELPVITRTRQITEFDRRLLRQLQEIDAPEQVDASCCFFPCWSWDKKRKTCIPTFFSFW</sequence>
<protein>
    <submittedName>
        <fullName evidence="1">Uncharacterized protein</fullName>
    </submittedName>
</protein>
<organism evidence="1 2">
    <name type="scientific">Cichlidogyrus casuarinus</name>
    <dbReference type="NCBI Taxonomy" id="1844966"/>
    <lineage>
        <taxon>Eukaryota</taxon>
        <taxon>Metazoa</taxon>
        <taxon>Spiralia</taxon>
        <taxon>Lophotrochozoa</taxon>
        <taxon>Platyhelminthes</taxon>
        <taxon>Monogenea</taxon>
        <taxon>Monopisthocotylea</taxon>
        <taxon>Dactylogyridea</taxon>
        <taxon>Ancyrocephalidae</taxon>
        <taxon>Cichlidogyrus</taxon>
    </lineage>
</organism>
<proteinExistence type="predicted"/>
<comment type="caution">
    <text evidence="1">The sequence shown here is derived from an EMBL/GenBank/DDBJ whole genome shotgun (WGS) entry which is preliminary data.</text>
</comment>
<gene>
    <name evidence="1" type="ORF">Ciccas_007981</name>
</gene>